<sequence length="101" mass="10444">MVDDPEDDAPGEEREFTPPPKHVAADRFASGAIRSAQSISDGLAEAGVGDDDPVVIDRSGPRHSLAALDRLLASALEEDEQGAEAAPGGDVTPEEPPSDGR</sequence>
<evidence type="ECO:0000313" key="2">
    <source>
        <dbReference type="EMBL" id="MCD2195274.1"/>
    </source>
</evidence>
<comment type="caution">
    <text evidence="2">The sequence shown here is derived from an EMBL/GenBank/DDBJ whole genome shotgun (WGS) entry which is preliminary data.</text>
</comment>
<reference evidence="2 3" key="1">
    <citation type="submission" date="2021-11" db="EMBL/GenBank/DDBJ databases">
        <title>Draft genome sequence of Actinomycetospora sp. SF1 isolated from the rhizosphere soil.</title>
        <authorList>
            <person name="Duangmal K."/>
            <person name="Chantavorakit T."/>
        </authorList>
    </citation>
    <scope>NUCLEOTIDE SEQUENCE [LARGE SCALE GENOMIC DNA]</scope>
    <source>
        <strain evidence="2 3">TBRC 5722</strain>
    </source>
</reference>
<protein>
    <submittedName>
        <fullName evidence="2">Uncharacterized protein</fullName>
    </submittedName>
</protein>
<accession>A0ABS8PAW0</accession>
<dbReference type="RefSeq" id="WP_230736151.1">
    <property type="nucleotide sequence ID" value="NZ_JAJNDB010000003.1"/>
</dbReference>
<feature type="compositionally biased region" description="Acidic residues" evidence="1">
    <location>
        <begin position="92"/>
        <end position="101"/>
    </location>
</feature>
<proteinExistence type="predicted"/>
<gene>
    <name evidence="2" type="ORF">LQ327_18045</name>
</gene>
<feature type="compositionally biased region" description="Acidic residues" evidence="1">
    <location>
        <begin position="1"/>
        <end position="10"/>
    </location>
</feature>
<name>A0ABS8PAW0_9PSEU</name>
<dbReference type="EMBL" id="JAJNDB010000003">
    <property type="protein sequence ID" value="MCD2195274.1"/>
    <property type="molecule type" value="Genomic_DNA"/>
</dbReference>
<evidence type="ECO:0000313" key="3">
    <source>
        <dbReference type="Proteomes" id="UP001199469"/>
    </source>
</evidence>
<keyword evidence="3" id="KW-1185">Reference proteome</keyword>
<organism evidence="2 3">
    <name type="scientific">Actinomycetospora endophytica</name>
    <dbReference type="NCBI Taxonomy" id="2291215"/>
    <lineage>
        <taxon>Bacteria</taxon>
        <taxon>Bacillati</taxon>
        <taxon>Actinomycetota</taxon>
        <taxon>Actinomycetes</taxon>
        <taxon>Pseudonocardiales</taxon>
        <taxon>Pseudonocardiaceae</taxon>
        <taxon>Actinomycetospora</taxon>
    </lineage>
</organism>
<feature type="region of interest" description="Disordered" evidence="1">
    <location>
        <begin position="77"/>
        <end position="101"/>
    </location>
</feature>
<evidence type="ECO:0000256" key="1">
    <source>
        <dbReference type="SAM" id="MobiDB-lite"/>
    </source>
</evidence>
<dbReference type="Proteomes" id="UP001199469">
    <property type="component" value="Unassembled WGS sequence"/>
</dbReference>
<feature type="region of interest" description="Disordered" evidence="1">
    <location>
        <begin position="1"/>
        <end position="23"/>
    </location>
</feature>